<gene>
    <name evidence="3" type="ORF">ASEP1449_LOCUS5516</name>
</gene>
<keyword evidence="1" id="KW-0175">Coiled coil</keyword>
<feature type="region of interest" description="Disordered" evidence="2">
    <location>
        <begin position="1"/>
        <end position="45"/>
    </location>
</feature>
<reference evidence="3" key="1">
    <citation type="submission" date="2021-01" db="EMBL/GenBank/DDBJ databases">
        <authorList>
            <person name="Corre E."/>
            <person name="Pelletier E."/>
            <person name="Niang G."/>
            <person name="Scheremetjew M."/>
            <person name="Finn R."/>
            <person name="Kale V."/>
            <person name="Holt S."/>
            <person name="Cochrane G."/>
            <person name="Meng A."/>
            <person name="Brown T."/>
            <person name="Cohen L."/>
        </authorList>
    </citation>
    <scope>NUCLEOTIDE SEQUENCE</scope>
    <source>
        <strain evidence="3">CCMP2084</strain>
    </source>
</reference>
<sequence>MTRSDIESSYQEDMPLLCHTMSSTQDENSTKETIESKEGWQPPGECHVKARLIEEELIEIQDTLSREEARDVAEDSKKCVDGFEGSSEMSSRQHPSPDTSPRSVSSAKSDAPSLKFPEESVDGEKDLAVHLLNNLACLMSQSSGSTSEAMLFNDTTLLMQKMASVLGKDYTLDRDENNDELEELAIKQDEAESQINDQSDAPVLDLSHYLMGDDAPAESFESLDEDEESIVIDPHGDSIERYFDPVETKTVSSVGTSKILLKNSFVNEINSVLGLKTDSPTMRNEEEVVPVDASTVVEVVEVLLGERHDLINETLRLMSQTREPGNSKAVIEYHSSLHSTPKRMNKSPRNIATPFFSPTQSPIPNSIQSPVPKDNLTDAQRAILKVIKVRESKEILFAFWKWRLWVDREKKFGSYLVPTLSTSSSS</sequence>
<feature type="compositionally biased region" description="Basic and acidic residues" evidence="2">
    <location>
        <begin position="64"/>
        <end position="81"/>
    </location>
</feature>
<dbReference type="EMBL" id="HBHQ01008268">
    <property type="protein sequence ID" value="CAD9813691.1"/>
    <property type="molecule type" value="Transcribed_RNA"/>
</dbReference>
<feature type="coiled-coil region" evidence="1">
    <location>
        <begin position="174"/>
        <end position="201"/>
    </location>
</feature>
<dbReference type="AlphaFoldDB" id="A0A7S2XKV9"/>
<name>A0A7S2XKV9_9STRA</name>
<feature type="region of interest" description="Disordered" evidence="2">
    <location>
        <begin position="63"/>
        <end position="119"/>
    </location>
</feature>
<feature type="compositionally biased region" description="Basic and acidic residues" evidence="2">
    <location>
        <begin position="28"/>
        <end position="38"/>
    </location>
</feature>
<protein>
    <submittedName>
        <fullName evidence="3">Uncharacterized protein</fullName>
    </submittedName>
</protein>
<evidence type="ECO:0000256" key="2">
    <source>
        <dbReference type="SAM" id="MobiDB-lite"/>
    </source>
</evidence>
<organism evidence="3">
    <name type="scientific">Attheya septentrionalis</name>
    <dbReference type="NCBI Taxonomy" id="420275"/>
    <lineage>
        <taxon>Eukaryota</taxon>
        <taxon>Sar</taxon>
        <taxon>Stramenopiles</taxon>
        <taxon>Ochrophyta</taxon>
        <taxon>Bacillariophyta</taxon>
        <taxon>Coscinodiscophyceae</taxon>
        <taxon>Chaetocerotophycidae</taxon>
        <taxon>Chaetocerotales</taxon>
        <taxon>Attheyaceae</taxon>
        <taxon>Attheya</taxon>
    </lineage>
</organism>
<accession>A0A7S2XKV9</accession>
<proteinExistence type="predicted"/>
<evidence type="ECO:0000313" key="3">
    <source>
        <dbReference type="EMBL" id="CAD9813691.1"/>
    </source>
</evidence>
<evidence type="ECO:0000256" key="1">
    <source>
        <dbReference type="SAM" id="Coils"/>
    </source>
</evidence>
<feature type="compositionally biased region" description="Polar residues" evidence="2">
    <location>
        <begin position="87"/>
        <end position="108"/>
    </location>
</feature>